<organism evidence="2 3">
    <name type="scientific">Dietzia psychralcaliphila</name>
    <dbReference type="NCBI Taxonomy" id="139021"/>
    <lineage>
        <taxon>Bacteria</taxon>
        <taxon>Bacillati</taxon>
        <taxon>Actinomycetota</taxon>
        <taxon>Actinomycetes</taxon>
        <taxon>Mycobacteriales</taxon>
        <taxon>Dietziaceae</taxon>
        <taxon>Dietzia</taxon>
    </lineage>
</organism>
<protein>
    <submittedName>
        <fullName evidence="2">Uncharacterized protein</fullName>
    </submittedName>
</protein>
<reference evidence="2 3" key="1">
    <citation type="submission" date="2016-04" db="EMBL/GenBank/DDBJ databases">
        <title>Complete genome sequence of the haloalkaliphilic hydrocarbon-degrading bacterium Dietzia psychralcaliphila ILA-1T, isolated from a drain of a fish product-processing plant.</title>
        <authorList>
            <person name="Zhao J."/>
            <person name="Hu B."/>
            <person name="Geng S."/>
            <person name="Nie Y."/>
            <person name="Tang Y."/>
        </authorList>
    </citation>
    <scope>NUCLEOTIDE SEQUENCE [LARGE SCALE GENOMIC DNA]</scope>
    <source>
        <strain evidence="2 3">ILA-1</strain>
    </source>
</reference>
<dbReference type="KEGG" id="dpc:A6048_14375"/>
<feature type="region of interest" description="Disordered" evidence="1">
    <location>
        <begin position="1"/>
        <end position="32"/>
    </location>
</feature>
<dbReference type="Proteomes" id="UP000244903">
    <property type="component" value="Chromosome"/>
</dbReference>
<evidence type="ECO:0000313" key="2">
    <source>
        <dbReference type="EMBL" id="AWH96477.1"/>
    </source>
</evidence>
<dbReference type="EMBL" id="CP015453">
    <property type="protein sequence ID" value="AWH96477.1"/>
    <property type="molecule type" value="Genomic_DNA"/>
</dbReference>
<proteinExistence type="predicted"/>
<dbReference type="AlphaFoldDB" id="A0AAD0NP46"/>
<evidence type="ECO:0000256" key="1">
    <source>
        <dbReference type="SAM" id="MobiDB-lite"/>
    </source>
</evidence>
<gene>
    <name evidence="2" type="ORF">A6048_14375</name>
</gene>
<evidence type="ECO:0000313" key="3">
    <source>
        <dbReference type="Proteomes" id="UP000244903"/>
    </source>
</evidence>
<keyword evidence="3" id="KW-1185">Reference proteome</keyword>
<dbReference type="RefSeq" id="WP_107745637.1">
    <property type="nucleotide sequence ID" value="NZ_CP015453.1"/>
</dbReference>
<accession>A0AAD0NP46</accession>
<name>A0AAD0NP46_9ACTN</name>
<sequence length="67" mass="7236">MSFDHSAARERLATLPAQAGHELPPASRWTSATSPSACRGCGWQDYFSGADMALGMVRGLHRMMLGQ</sequence>
<feature type="compositionally biased region" description="Basic and acidic residues" evidence="1">
    <location>
        <begin position="1"/>
        <end position="12"/>
    </location>
</feature>